<dbReference type="PANTHER" id="PTHR43479:SF7">
    <property type="entry name" value="TETR-FAMILY TRANSCRIPTIONAL REGULATOR"/>
    <property type="match status" value="1"/>
</dbReference>
<dbReference type="AlphaFoldDB" id="A0A0R1KKF6"/>
<evidence type="ECO:0000259" key="3">
    <source>
        <dbReference type="PROSITE" id="PS50977"/>
    </source>
</evidence>
<dbReference type="PATRIC" id="fig|1423775.4.peg.1952"/>
<dbReference type="RefSeq" id="WP_025024459.1">
    <property type="nucleotide sequence ID" value="NZ_AZDZ01000003.1"/>
</dbReference>
<organism evidence="4 5">
    <name type="scientific">Companilactobacillus nodensis DSM 19682 = JCM 14932 = NBRC 107160</name>
    <dbReference type="NCBI Taxonomy" id="1423775"/>
    <lineage>
        <taxon>Bacteria</taxon>
        <taxon>Bacillati</taxon>
        <taxon>Bacillota</taxon>
        <taxon>Bacilli</taxon>
        <taxon>Lactobacillales</taxon>
        <taxon>Lactobacillaceae</taxon>
        <taxon>Companilactobacillus</taxon>
    </lineage>
</organism>
<evidence type="ECO:0000256" key="1">
    <source>
        <dbReference type="ARBA" id="ARBA00023125"/>
    </source>
</evidence>
<dbReference type="OrthoDB" id="9810250at2"/>
<dbReference type="PROSITE" id="PS50977">
    <property type="entry name" value="HTH_TETR_2"/>
    <property type="match status" value="1"/>
</dbReference>
<evidence type="ECO:0000256" key="2">
    <source>
        <dbReference type="PROSITE-ProRule" id="PRU00335"/>
    </source>
</evidence>
<dbReference type="InterPro" id="IPR001647">
    <property type="entry name" value="HTH_TetR"/>
</dbReference>
<dbReference type="InterPro" id="IPR050624">
    <property type="entry name" value="HTH-type_Tx_Regulator"/>
</dbReference>
<keyword evidence="5" id="KW-1185">Reference proteome</keyword>
<dbReference type="STRING" id="1423775.FD03_GL001914"/>
<gene>
    <name evidence="4" type="ORF">FD03_GL001914</name>
</gene>
<dbReference type="Gene3D" id="1.10.357.10">
    <property type="entry name" value="Tetracycline Repressor, domain 2"/>
    <property type="match status" value="1"/>
</dbReference>
<accession>A0A0R1KKF6</accession>
<dbReference type="InterPro" id="IPR039532">
    <property type="entry name" value="TetR_C_Firmicutes"/>
</dbReference>
<sequence>MERLTKTDEKIKKAFIELMKAKGFEHLTVIDITTKAKINRSTFYAHYEDKYALEKHFEDVILNELSDQLNNNLDSTMKYQDVSQGVKPYPVIDTIIGYIDSEFELIKVLMKSSGTTFESRVKDVLYQVVNHGLYLTKGNDKMVDQIPNDYAYEIVVSGILDTMKFWLFKDKPENKEVIIDIIMKTRYLSPYDLLGVDNQFGKTIRV</sequence>
<dbReference type="SUPFAM" id="SSF46689">
    <property type="entry name" value="Homeodomain-like"/>
    <property type="match status" value="1"/>
</dbReference>
<dbReference type="InterPro" id="IPR009057">
    <property type="entry name" value="Homeodomain-like_sf"/>
</dbReference>
<evidence type="ECO:0000313" key="5">
    <source>
        <dbReference type="Proteomes" id="UP000051248"/>
    </source>
</evidence>
<dbReference type="eggNOG" id="COG1309">
    <property type="taxonomic scope" value="Bacteria"/>
</dbReference>
<dbReference type="Pfam" id="PF14278">
    <property type="entry name" value="TetR_C_8"/>
    <property type="match status" value="1"/>
</dbReference>
<comment type="caution">
    <text evidence="4">The sequence shown here is derived from an EMBL/GenBank/DDBJ whole genome shotgun (WGS) entry which is preliminary data.</text>
</comment>
<dbReference type="GO" id="GO:0003677">
    <property type="term" value="F:DNA binding"/>
    <property type="evidence" value="ECO:0007669"/>
    <property type="project" value="UniProtKB-UniRule"/>
</dbReference>
<keyword evidence="1 2" id="KW-0238">DNA-binding</keyword>
<dbReference type="Pfam" id="PF00440">
    <property type="entry name" value="TetR_N"/>
    <property type="match status" value="1"/>
</dbReference>
<protein>
    <submittedName>
        <fullName evidence="4">Transcriptional regulator</fullName>
    </submittedName>
</protein>
<name>A0A0R1KKF6_9LACO</name>
<reference evidence="4 5" key="1">
    <citation type="journal article" date="2015" name="Genome Announc.">
        <title>Expanding the biotechnology potential of lactobacilli through comparative genomics of 213 strains and associated genera.</title>
        <authorList>
            <person name="Sun Z."/>
            <person name="Harris H.M."/>
            <person name="McCann A."/>
            <person name="Guo C."/>
            <person name="Argimon S."/>
            <person name="Zhang W."/>
            <person name="Yang X."/>
            <person name="Jeffery I.B."/>
            <person name="Cooney J.C."/>
            <person name="Kagawa T.F."/>
            <person name="Liu W."/>
            <person name="Song Y."/>
            <person name="Salvetti E."/>
            <person name="Wrobel A."/>
            <person name="Rasinkangas P."/>
            <person name="Parkhill J."/>
            <person name="Rea M.C."/>
            <person name="O'Sullivan O."/>
            <person name="Ritari J."/>
            <person name="Douillard F.P."/>
            <person name="Paul Ross R."/>
            <person name="Yang R."/>
            <person name="Briner A.E."/>
            <person name="Felis G.E."/>
            <person name="de Vos W.M."/>
            <person name="Barrangou R."/>
            <person name="Klaenhammer T.R."/>
            <person name="Caufield P.W."/>
            <person name="Cui Y."/>
            <person name="Zhang H."/>
            <person name="O'Toole P.W."/>
        </authorList>
    </citation>
    <scope>NUCLEOTIDE SEQUENCE [LARGE SCALE GENOMIC DNA]</scope>
    <source>
        <strain evidence="4 5">DSM 19682</strain>
    </source>
</reference>
<feature type="DNA-binding region" description="H-T-H motif" evidence="2">
    <location>
        <begin position="28"/>
        <end position="47"/>
    </location>
</feature>
<proteinExistence type="predicted"/>
<dbReference type="Proteomes" id="UP000051248">
    <property type="component" value="Unassembled WGS sequence"/>
</dbReference>
<dbReference type="PANTHER" id="PTHR43479">
    <property type="entry name" value="ACREF/ENVCD OPERON REPRESSOR-RELATED"/>
    <property type="match status" value="1"/>
</dbReference>
<dbReference type="EMBL" id="AZDZ01000003">
    <property type="protein sequence ID" value="KRK80490.1"/>
    <property type="molecule type" value="Genomic_DNA"/>
</dbReference>
<feature type="domain" description="HTH tetR-type" evidence="3">
    <location>
        <begin position="5"/>
        <end position="65"/>
    </location>
</feature>
<evidence type="ECO:0000313" key="4">
    <source>
        <dbReference type="EMBL" id="KRK80490.1"/>
    </source>
</evidence>